<dbReference type="Gene3D" id="1.10.1660.10">
    <property type="match status" value="1"/>
</dbReference>
<feature type="non-terminal residue" evidence="2">
    <location>
        <position position="69"/>
    </location>
</feature>
<evidence type="ECO:0000313" key="3">
    <source>
        <dbReference type="Proteomes" id="UP000294886"/>
    </source>
</evidence>
<evidence type="ECO:0000313" key="2">
    <source>
        <dbReference type="EMBL" id="TCO54464.1"/>
    </source>
</evidence>
<dbReference type="InterPro" id="IPR009061">
    <property type="entry name" value="DNA-bd_dom_put_sf"/>
</dbReference>
<dbReference type="SUPFAM" id="SSF46955">
    <property type="entry name" value="Putative DNA-binding domain"/>
    <property type="match status" value="1"/>
</dbReference>
<dbReference type="GO" id="GO:0003677">
    <property type="term" value="F:DNA binding"/>
    <property type="evidence" value="ECO:0007669"/>
    <property type="project" value="InterPro"/>
</dbReference>
<comment type="caution">
    <text evidence="2">The sequence shown here is derived from an EMBL/GenBank/DDBJ whole genome shotgun (WGS) entry which is preliminary data.</text>
</comment>
<dbReference type="AlphaFoldDB" id="A0A4R2J7E7"/>
<sequence>MNVINYKKVKELYDISRITLINREKEGLITPVRIPKGKRRYKKEDIEKLLGMLEEKPKPKVVLYARVST</sequence>
<dbReference type="GO" id="GO:0006355">
    <property type="term" value="P:regulation of DNA-templated transcription"/>
    <property type="evidence" value="ECO:0007669"/>
    <property type="project" value="InterPro"/>
</dbReference>
<dbReference type="PROSITE" id="PS50937">
    <property type="entry name" value="HTH_MERR_2"/>
    <property type="match status" value="1"/>
</dbReference>
<accession>A0A4R2J7E7</accession>
<reference evidence="2 3" key="1">
    <citation type="submission" date="2019-03" db="EMBL/GenBank/DDBJ databases">
        <title>Genomic Encyclopedia of Type Strains, Phase IV (KMG-IV): sequencing the most valuable type-strain genomes for metagenomic binning, comparative biology and taxonomic classification.</title>
        <authorList>
            <person name="Goeker M."/>
        </authorList>
    </citation>
    <scope>NUCLEOTIDE SEQUENCE [LARGE SCALE GENOMIC DNA]</scope>
    <source>
        <strain evidence="2 3">DSM 13054</strain>
    </source>
</reference>
<dbReference type="InterPro" id="IPR000551">
    <property type="entry name" value="MerR-type_HTH_dom"/>
</dbReference>
<protein>
    <recommendedName>
        <fullName evidence="1">HTH merR-type domain-containing protein</fullName>
    </recommendedName>
</protein>
<dbReference type="Proteomes" id="UP000294886">
    <property type="component" value="Unassembled WGS sequence"/>
</dbReference>
<organism evidence="2 3">
    <name type="scientific">Caldanaerobacter subterraneus</name>
    <dbReference type="NCBI Taxonomy" id="911092"/>
    <lineage>
        <taxon>Bacteria</taxon>
        <taxon>Bacillati</taxon>
        <taxon>Bacillota</taxon>
        <taxon>Clostridia</taxon>
        <taxon>Thermoanaerobacterales</taxon>
        <taxon>Thermoanaerobacteraceae</taxon>
        <taxon>Caldanaerobacter</taxon>
    </lineage>
</organism>
<gene>
    <name evidence="2" type="ORF">EV203_1531</name>
</gene>
<evidence type="ECO:0000259" key="1">
    <source>
        <dbReference type="PROSITE" id="PS50937"/>
    </source>
</evidence>
<proteinExistence type="predicted"/>
<feature type="domain" description="HTH merR-type" evidence="1">
    <location>
        <begin position="1"/>
        <end position="52"/>
    </location>
</feature>
<dbReference type="EMBL" id="SLWU01000053">
    <property type="protein sequence ID" value="TCO54464.1"/>
    <property type="molecule type" value="Genomic_DNA"/>
</dbReference>
<name>A0A4R2J7E7_9THEO</name>